<sequence>MVKMGVTYQLLSQGKAPIKKSAAVPAINYILLISYFVESTPKYNAPRSDIYLYSHSGGNAESLLQKYQAKYFLPFRFQILKSEGTVSLSNSQKVNCCTISKAPPRRSYNKSKPNSTNFYVNQRPALQIDSEKHHSACEAATQHILMQLSMIDRGVFTICLAKACKHFSIIFNLIHLEPCTIRKSHSS</sequence>
<reference evidence="2" key="1">
    <citation type="submission" date="2022-11" db="UniProtKB">
        <authorList>
            <consortium name="WormBaseParasite"/>
        </authorList>
    </citation>
    <scope>IDENTIFICATION</scope>
</reference>
<dbReference type="Proteomes" id="UP000887565">
    <property type="component" value="Unplaced"/>
</dbReference>
<accession>A0A915KX11</accession>
<dbReference type="AlphaFoldDB" id="A0A915KX11"/>
<proteinExistence type="predicted"/>
<evidence type="ECO:0000313" key="2">
    <source>
        <dbReference type="WBParaSite" id="nRc.2.0.1.t42704-RA"/>
    </source>
</evidence>
<keyword evidence="1" id="KW-1185">Reference proteome</keyword>
<dbReference type="WBParaSite" id="nRc.2.0.1.t42704-RA">
    <property type="protein sequence ID" value="nRc.2.0.1.t42704-RA"/>
    <property type="gene ID" value="nRc.2.0.1.g42704"/>
</dbReference>
<evidence type="ECO:0000313" key="1">
    <source>
        <dbReference type="Proteomes" id="UP000887565"/>
    </source>
</evidence>
<organism evidence="1 2">
    <name type="scientific">Romanomermis culicivorax</name>
    <name type="common">Nematode worm</name>
    <dbReference type="NCBI Taxonomy" id="13658"/>
    <lineage>
        <taxon>Eukaryota</taxon>
        <taxon>Metazoa</taxon>
        <taxon>Ecdysozoa</taxon>
        <taxon>Nematoda</taxon>
        <taxon>Enoplea</taxon>
        <taxon>Dorylaimia</taxon>
        <taxon>Mermithida</taxon>
        <taxon>Mermithoidea</taxon>
        <taxon>Mermithidae</taxon>
        <taxon>Romanomermis</taxon>
    </lineage>
</organism>
<protein>
    <submittedName>
        <fullName evidence="2">Uncharacterized protein</fullName>
    </submittedName>
</protein>
<name>A0A915KX11_ROMCU</name>